<dbReference type="Proteomes" id="UP000001542">
    <property type="component" value="Unassembled WGS sequence"/>
</dbReference>
<reference evidence="3" key="1">
    <citation type="submission" date="2006-10" db="EMBL/GenBank/DDBJ databases">
        <authorList>
            <person name="Amadeo P."/>
            <person name="Zhao Q."/>
            <person name="Wortman J."/>
            <person name="Fraser-Liggett C."/>
            <person name="Carlton J."/>
        </authorList>
    </citation>
    <scope>NUCLEOTIDE SEQUENCE</scope>
    <source>
        <strain evidence="3">G3</strain>
    </source>
</reference>
<dbReference type="EMBL" id="DS113825">
    <property type="protein sequence ID" value="EAX95059.1"/>
    <property type="molecule type" value="Genomic_DNA"/>
</dbReference>
<feature type="region of interest" description="Disordered" evidence="2">
    <location>
        <begin position="211"/>
        <end position="237"/>
    </location>
</feature>
<organism evidence="3 4">
    <name type="scientific">Trichomonas vaginalis (strain ATCC PRA-98 / G3)</name>
    <dbReference type="NCBI Taxonomy" id="412133"/>
    <lineage>
        <taxon>Eukaryota</taxon>
        <taxon>Metamonada</taxon>
        <taxon>Parabasalia</taxon>
        <taxon>Trichomonadida</taxon>
        <taxon>Trichomonadidae</taxon>
        <taxon>Trichomonas</taxon>
    </lineage>
</organism>
<dbReference type="KEGG" id="tva:4752804"/>
<evidence type="ECO:0000313" key="4">
    <source>
        <dbReference type="Proteomes" id="UP000001542"/>
    </source>
</evidence>
<protein>
    <submittedName>
        <fullName evidence="3">Uncharacterized protein</fullName>
    </submittedName>
</protein>
<dbReference type="AlphaFoldDB" id="A2FJ52"/>
<dbReference type="InParanoid" id="A2FJ52"/>
<keyword evidence="4" id="KW-1185">Reference proteome</keyword>
<feature type="coiled-coil region" evidence="1">
    <location>
        <begin position="47"/>
        <end position="74"/>
    </location>
</feature>
<name>A2FJ52_TRIV3</name>
<dbReference type="VEuPathDB" id="TrichDB:TVAGG3_0914700"/>
<gene>
    <name evidence="3" type="ORF">TVAG_428620</name>
</gene>
<reference evidence="3" key="2">
    <citation type="journal article" date="2007" name="Science">
        <title>Draft genome sequence of the sexually transmitted pathogen Trichomonas vaginalis.</title>
        <authorList>
            <person name="Carlton J.M."/>
            <person name="Hirt R.P."/>
            <person name="Silva J.C."/>
            <person name="Delcher A.L."/>
            <person name="Schatz M."/>
            <person name="Zhao Q."/>
            <person name="Wortman J.R."/>
            <person name="Bidwell S.L."/>
            <person name="Alsmark U.C.M."/>
            <person name="Besteiro S."/>
            <person name="Sicheritz-Ponten T."/>
            <person name="Noel C.J."/>
            <person name="Dacks J.B."/>
            <person name="Foster P.G."/>
            <person name="Simillion C."/>
            <person name="Van de Peer Y."/>
            <person name="Miranda-Saavedra D."/>
            <person name="Barton G.J."/>
            <person name="Westrop G.D."/>
            <person name="Mueller S."/>
            <person name="Dessi D."/>
            <person name="Fiori P.L."/>
            <person name="Ren Q."/>
            <person name="Paulsen I."/>
            <person name="Zhang H."/>
            <person name="Bastida-Corcuera F.D."/>
            <person name="Simoes-Barbosa A."/>
            <person name="Brown M.T."/>
            <person name="Hayes R.D."/>
            <person name="Mukherjee M."/>
            <person name="Okumura C.Y."/>
            <person name="Schneider R."/>
            <person name="Smith A.J."/>
            <person name="Vanacova S."/>
            <person name="Villalvazo M."/>
            <person name="Haas B.J."/>
            <person name="Pertea M."/>
            <person name="Feldblyum T.V."/>
            <person name="Utterback T.R."/>
            <person name="Shu C.L."/>
            <person name="Osoegawa K."/>
            <person name="de Jong P.J."/>
            <person name="Hrdy I."/>
            <person name="Horvathova L."/>
            <person name="Zubacova Z."/>
            <person name="Dolezal P."/>
            <person name="Malik S.B."/>
            <person name="Logsdon J.M. Jr."/>
            <person name="Henze K."/>
            <person name="Gupta A."/>
            <person name="Wang C.C."/>
            <person name="Dunne R.L."/>
            <person name="Upcroft J.A."/>
            <person name="Upcroft P."/>
            <person name="White O."/>
            <person name="Salzberg S.L."/>
            <person name="Tang P."/>
            <person name="Chiu C.-H."/>
            <person name="Lee Y.-S."/>
            <person name="Embley T.M."/>
            <person name="Coombs G.H."/>
            <person name="Mottram J.C."/>
            <person name="Tachezy J."/>
            <person name="Fraser-Liggett C.M."/>
            <person name="Johnson P.J."/>
        </authorList>
    </citation>
    <scope>NUCLEOTIDE SEQUENCE [LARGE SCALE GENOMIC DNA]</scope>
    <source>
        <strain evidence="3">G3</strain>
    </source>
</reference>
<evidence type="ECO:0000313" key="3">
    <source>
        <dbReference type="EMBL" id="EAX95059.1"/>
    </source>
</evidence>
<dbReference type="VEuPathDB" id="TrichDB:TVAG_428620"/>
<proteinExistence type="predicted"/>
<accession>A2FJ52</accession>
<evidence type="ECO:0000256" key="1">
    <source>
        <dbReference type="SAM" id="Coils"/>
    </source>
</evidence>
<sequence length="280" mass="32353">MSKRQNYTKSFLSSSNLNRELRVMEQDIKFDRERVKLTHQSPIKKLIKKTNRDLQKIDQEIASISKELSDSDDEYLNETIPKTPKERSRYFQNIEPAEAEIVRSSIKEALDIPKRSKENYNENSNRSQLNLNINTSVSGSDFPKSTSNLSLSDLESQIHLNPKDEERRTKMLRLSYTTNALSATQVRSQIPNQTEMSLQDLQSKSMKRAKRHTRTIDDFNSKSTLSDTVRKPYQPPSPGKIKQIDDIFLLSYDPILKITYKQCATNLCEDCDDLIAKLSQ</sequence>
<keyword evidence="1" id="KW-0175">Coiled coil</keyword>
<evidence type="ECO:0000256" key="2">
    <source>
        <dbReference type="SAM" id="MobiDB-lite"/>
    </source>
</evidence>
<dbReference type="RefSeq" id="XP_001307989.1">
    <property type="nucleotide sequence ID" value="XM_001307988.1"/>
</dbReference>